<dbReference type="EMBL" id="JAIWYP010000011">
    <property type="protein sequence ID" value="KAH3741736.1"/>
    <property type="molecule type" value="Genomic_DNA"/>
</dbReference>
<gene>
    <name evidence="1" type="ORF">DPMN_048461</name>
</gene>
<reference evidence="1" key="2">
    <citation type="submission" date="2020-11" db="EMBL/GenBank/DDBJ databases">
        <authorList>
            <person name="McCartney M.A."/>
            <person name="Auch B."/>
            <person name="Kono T."/>
            <person name="Mallez S."/>
            <person name="Becker A."/>
            <person name="Gohl D.M."/>
            <person name="Silverstein K.A.T."/>
            <person name="Koren S."/>
            <person name="Bechman K.B."/>
            <person name="Herman A."/>
            <person name="Abrahante J.E."/>
            <person name="Garbe J."/>
        </authorList>
    </citation>
    <scope>NUCLEOTIDE SEQUENCE</scope>
    <source>
        <strain evidence="1">Duluth1</strain>
        <tissue evidence="1">Whole animal</tissue>
    </source>
</reference>
<comment type="caution">
    <text evidence="1">The sequence shown here is derived from an EMBL/GenBank/DDBJ whole genome shotgun (WGS) entry which is preliminary data.</text>
</comment>
<keyword evidence="2" id="KW-1185">Reference proteome</keyword>
<organism evidence="1 2">
    <name type="scientific">Dreissena polymorpha</name>
    <name type="common">Zebra mussel</name>
    <name type="synonym">Mytilus polymorpha</name>
    <dbReference type="NCBI Taxonomy" id="45954"/>
    <lineage>
        <taxon>Eukaryota</taxon>
        <taxon>Metazoa</taxon>
        <taxon>Spiralia</taxon>
        <taxon>Lophotrochozoa</taxon>
        <taxon>Mollusca</taxon>
        <taxon>Bivalvia</taxon>
        <taxon>Autobranchia</taxon>
        <taxon>Heteroconchia</taxon>
        <taxon>Euheterodonta</taxon>
        <taxon>Imparidentia</taxon>
        <taxon>Neoheterodontei</taxon>
        <taxon>Myida</taxon>
        <taxon>Dreissenoidea</taxon>
        <taxon>Dreissenidae</taxon>
        <taxon>Dreissena</taxon>
    </lineage>
</organism>
<evidence type="ECO:0000313" key="2">
    <source>
        <dbReference type="Proteomes" id="UP000828390"/>
    </source>
</evidence>
<reference evidence="1" key="1">
    <citation type="journal article" date="2019" name="bioRxiv">
        <title>The Genome of the Zebra Mussel, Dreissena polymorpha: A Resource for Invasive Species Research.</title>
        <authorList>
            <person name="McCartney M.A."/>
            <person name="Auch B."/>
            <person name="Kono T."/>
            <person name="Mallez S."/>
            <person name="Zhang Y."/>
            <person name="Obille A."/>
            <person name="Becker A."/>
            <person name="Abrahante J.E."/>
            <person name="Garbe J."/>
            <person name="Badalamenti J.P."/>
            <person name="Herman A."/>
            <person name="Mangelson H."/>
            <person name="Liachko I."/>
            <person name="Sullivan S."/>
            <person name="Sone E.D."/>
            <person name="Koren S."/>
            <person name="Silverstein K.A.T."/>
            <person name="Beckman K.B."/>
            <person name="Gohl D.M."/>
        </authorList>
    </citation>
    <scope>NUCLEOTIDE SEQUENCE</scope>
    <source>
        <strain evidence="1">Duluth1</strain>
        <tissue evidence="1">Whole animal</tissue>
    </source>
</reference>
<name>A0A9D4D9N1_DREPO</name>
<sequence length="51" mass="5547">MEAIPNVNGITRFQYGYVVNQASAHAPIMWNNISGLNQSTDILVSINNGGR</sequence>
<proteinExistence type="predicted"/>
<protein>
    <submittedName>
        <fullName evidence="1">Uncharacterized protein</fullName>
    </submittedName>
</protein>
<evidence type="ECO:0000313" key="1">
    <source>
        <dbReference type="EMBL" id="KAH3741736.1"/>
    </source>
</evidence>
<dbReference type="Proteomes" id="UP000828390">
    <property type="component" value="Unassembled WGS sequence"/>
</dbReference>
<accession>A0A9D4D9N1</accession>
<dbReference type="AlphaFoldDB" id="A0A9D4D9N1"/>